<keyword evidence="2" id="KW-0479">Metal-binding</keyword>
<comment type="similarity">
    <text evidence="1">Belongs to the sulfatase family.</text>
</comment>
<keyword evidence="4" id="KW-0106">Calcium</keyword>
<evidence type="ECO:0000256" key="1">
    <source>
        <dbReference type="ARBA" id="ARBA00008779"/>
    </source>
</evidence>
<evidence type="ECO:0000256" key="2">
    <source>
        <dbReference type="ARBA" id="ARBA00022723"/>
    </source>
</evidence>
<dbReference type="Proteomes" id="UP000292958">
    <property type="component" value="Unassembled WGS sequence"/>
</dbReference>
<dbReference type="EMBL" id="SHKW01000001">
    <property type="protein sequence ID" value="RZU42183.1"/>
    <property type="molecule type" value="Genomic_DNA"/>
</dbReference>
<reference evidence="7 8" key="1">
    <citation type="submission" date="2019-02" db="EMBL/GenBank/DDBJ databases">
        <title>Genomic Encyclopedia of Archaeal and Bacterial Type Strains, Phase II (KMG-II): from individual species to whole genera.</title>
        <authorList>
            <person name="Goeker M."/>
        </authorList>
    </citation>
    <scope>NUCLEOTIDE SEQUENCE [LARGE SCALE GENOMIC DNA]</scope>
    <source>
        <strain evidence="7 8">DSM 18101</strain>
    </source>
</reference>
<evidence type="ECO:0000313" key="7">
    <source>
        <dbReference type="EMBL" id="RZU42183.1"/>
    </source>
</evidence>
<keyword evidence="8" id="KW-1185">Reference proteome</keyword>
<dbReference type="InterPro" id="IPR050738">
    <property type="entry name" value="Sulfatase"/>
</dbReference>
<dbReference type="GO" id="GO:0004065">
    <property type="term" value="F:arylsulfatase activity"/>
    <property type="evidence" value="ECO:0007669"/>
    <property type="project" value="TreeGrafter"/>
</dbReference>
<dbReference type="SUPFAM" id="SSF53649">
    <property type="entry name" value="Alkaline phosphatase-like"/>
    <property type="match status" value="1"/>
</dbReference>
<dbReference type="RefSeq" id="WP_130419972.1">
    <property type="nucleotide sequence ID" value="NZ_SHKW01000001.1"/>
</dbReference>
<comment type="caution">
    <text evidence="7">The sequence shown here is derived from an EMBL/GenBank/DDBJ whole genome shotgun (WGS) entry which is preliminary data.</text>
</comment>
<dbReference type="PANTHER" id="PTHR42693:SF53">
    <property type="entry name" value="ENDO-4-O-SULFATASE"/>
    <property type="match status" value="1"/>
</dbReference>
<evidence type="ECO:0000256" key="4">
    <source>
        <dbReference type="ARBA" id="ARBA00022837"/>
    </source>
</evidence>
<dbReference type="Gene3D" id="3.30.1120.10">
    <property type="match status" value="1"/>
</dbReference>
<dbReference type="GO" id="GO:0046872">
    <property type="term" value="F:metal ion binding"/>
    <property type="evidence" value="ECO:0007669"/>
    <property type="project" value="UniProtKB-KW"/>
</dbReference>
<accession>A0A4Q7YYC6</accession>
<proteinExistence type="inferred from homology"/>
<dbReference type="InterPro" id="IPR017850">
    <property type="entry name" value="Alkaline_phosphatase_core_sf"/>
</dbReference>
<dbReference type="AlphaFoldDB" id="A0A4Q7YYC6"/>
<protein>
    <submittedName>
        <fullName evidence="7">Arylsulfatase</fullName>
    </submittedName>
</protein>
<dbReference type="InterPro" id="IPR024607">
    <property type="entry name" value="Sulfatase_CS"/>
</dbReference>
<dbReference type="CDD" id="cd16025">
    <property type="entry name" value="PAS_like"/>
    <property type="match status" value="1"/>
</dbReference>
<dbReference type="InterPro" id="IPR000917">
    <property type="entry name" value="Sulfatase_N"/>
</dbReference>
<feature type="region of interest" description="Disordered" evidence="5">
    <location>
        <begin position="529"/>
        <end position="554"/>
    </location>
</feature>
<evidence type="ECO:0000313" key="8">
    <source>
        <dbReference type="Proteomes" id="UP000292958"/>
    </source>
</evidence>
<dbReference type="Gene3D" id="3.40.720.10">
    <property type="entry name" value="Alkaline Phosphatase, subunit A"/>
    <property type="match status" value="1"/>
</dbReference>
<feature type="domain" description="Sulfatase N-terminal" evidence="6">
    <location>
        <begin position="33"/>
        <end position="427"/>
    </location>
</feature>
<evidence type="ECO:0000259" key="6">
    <source>
        <dbReference type="Pfam" id="PF00884"/>
    </source>
</evidence>
<dbReference type="PANTHER" id="PTHR42693">
    <property type="entry name" value="ARYLSULFATASE FAMILY MEMBER"/>
    <property type="match status" value="1"/>
</dbReference>
<organism evidence="7 8">
    <name type="scientific">Edaphobacter modestus</name>
    <dbReference type="NCBI Taxonomy" id="388466"/>
    <lineage>
        <taxon>Bacteria</taxon>
        <taxon>Pseudomonadati</taxon>
        <taxon>Acidobacteriota</taxon>
        <taxon>Terriglobia</taxon>
        <taxon>Terriglobales</taxon>
        <taxon>Acidobacteriaceae</taxon>
        <taxon>Edaphobacter</taxon>
    </lineage>
</organism>
<evidence type="ECO:0000256" key="3">
    <source>
        <dbReference type="ARBA" id="ARBA00022801"/>
    </source>
</evidence>
<keyword evidence="3" id="KW-0378">Hydrolase</keyword>
<evidence type="ECO:0000256" key="5">
    <source>
        <dbReference type="SAM" id="MobiDB-lite"/>
    </source>
</evidence>
<dbReference type="OrthoDB" id="9762324at2"/>
<sequence length="554" mass="62180">MDRRSFLQKAGTAGVGCALNTVPGMAKTTPHKPNFVLVLADDMGFSDAGCFGGEIETPTIDALAKGGTKFTQMYSTARCGPSRNCLLTGRYAQQTAADVMTKGNIPEYTHFLPEYLKRQGYRSYHSGKWHMRLVPRADGVGFDRTYTMMDESRYFTQESHLLDDVELPRPKEGYYSTTAIADYAVDFLRDHQKSHKDDPFFLFLAFHAPHFPVQAPQADIDHYRGRFDEGWDVLRERRYKRLREMGLINCDLAPMEPDVYPPWNFTEEELRRRIGPGEVTRSVPWNTLTEEQKKFQSVKMSIHAAMITRMDAEIAKVTKQLKGMGVFEDTIIVFLSDNGASGEEIIRGDGNDREAAPGSAKSFLSIGPAWATAADTPFRLHKSWVYEGGIASPMVVSWPNGVKNGGTLRTDPCHFIDVLPTFVDLAGGDLKSLQPVGPPLPGVSLIGSIRGGQKTQRDFLYFNHSNNRALRKGDWKIVAKGLDGPWELYDMRIDRCEQKDLARSKPELVQTMAAQWRSLDDLYVQQRETSASSKAKRMPESKSAGLELRHPFCG</sequence>
<name>A0A4Q7YYC6_9BACT</name>
<gene>
    <name evidence="7" type="ORF">BDD14_3731</name>
</gene>
<dbReference type="PROSITE" id="PS00149">
    <property type="entry name" value="SULFATASE_2"/>
    <property type="match status" value="1"/>
</dbReference>
<dbReference type="Pfam" id="PF00884">
    <property type="entry name" value="Sulfatase"/>
    <property type="match status" value="1"/>
</dbReference>